<feature type="region of interest" description="Disordered" evidence="1">
    <location>
        <begin position="295"/>
        <end position="323"/>
    </location>
</feature>
<organism evidence="2 3">
    <name type="scientific">Sporothrix epigloea</name>
    <dbReference type="NCBI Taxonomy" id="1892477"/>
    <lineage>
        <taxon>Eukaryota</taxon>
        <taxon>Fungi</taxon>
        <taxon>Dikarya</taxon>
        <taxon>Ascomycota</taxon>
        <taxon>Pezizomycotina</taxon>
        <taxon>Sordariomycetes</taxon>
        <taxon>Sordariomycetidae</taxon>
        <taxon>Ophiostomatales</taxon>
        <taxon>Ophiostomataceae</taxon>
        <taxon>Sporothrix</taxon>
    </lineage>
</organism>
<evidence type="ECO:0000313" key="2">
    <source>
        <dbReference type="EMBL" id="CAK7270778.1"/>
    </source>
</evidence>
<dbReference type="InterPro" id="IPR009072">
    <property type="entry name" value="Histone-fold"/>
</dbReference>
<dbReference type="EMBL" id="CAWUOM010000078">
    <property type="protein sequence ID" value="CAK7270778.1"/>
    <property type="molecule type" value="Genomic_DNA"/>
</dbReference>
<feature type="region of interest" description="Disordered" evidence="1">
    <location>
        <begin position="541"/>
        <end position="606"/>
    </location>
</feature>
<dbReference type="Proteomes" id="UP001642501">
    <property type="component" value="Unassembled WGS sequence"/>
</dbReference>
<feature type="region of interest" description="Disordered" evidence="1">
    <location>
        <begin position="444"/>
        <end position="485"/>
    </location>
</feature>
<gene>
    <name evidence="2" type="ORF">SEPCBS57363_004273</name>
</gene>
<feature type="compositionally biased region" description="Polar residues" evidence="1">
    <location>
        <begin position="381"/>
        <end position="392"/>
    </location>
</feature>
<feature type="compositionally biased region" description="Basic residues" evidence="1">
    <location>
        <begin position="1"/>
        <end position="12"/>
    </location>
</feature>
<dbReference type="PANTHER" id="PTHR15992:SF5">
    <property type="entry name" value="HOLLIDAY JUNCTION RECOGNITION PROTEIN"/>
    <property type="match status" value="1"/>
</dbReference>
<feature type="compositionally biased region" description="Polar residues" evidence="1">
    <location>
        <begin position="306"/>
        <end position="322"/>
    </location>
</feature>
<evidence type="ECO:0000313" key="3">
    <source>
        <dbReference type="Proteomes" id="UP001642501"/>
    </source>
</evidence>
<feature type="compositionally biased region" description="Acidic residues" evidence="1">
    <location>
        <begin position="142"/>
        <end position="165"/>
    </location>
</feature>
<keyword evidence="3" id="KW-1185">Reference proteome</keyword>
<reference evidence="2 3" key="1">
    <citation type="submission" date="2024-01" db="EMBL/GenBank/DDBJ databases">
        <authorList>
            <person name="Allen C."/>
            <person name="Tagirdzhanova G."/>
        </authorList>
    </citation>
    <scope>NUCLEOTIDE SEQUENCE [LARGE SCALE GENOMIC DNA]</scope>
    <source>
        <strain evidence="2 3">CBS 573.63</strain>
    </source>
</reference>
<feature type="region of interest" description="Disordered" evidence="1">
    <location>
        <begin position="123"/>
        <end position="181"/>
    </location>
</feature>
<name>A0ABP0DT00_9PEZI</name>
<feature type="compositionally biased region" description="Acidic residues" evidence="1">
    <location>
        <begin position="51"/>
        <end position="63"/>
    </location>
</feature>
<dbReference type="Gene3D" id="1.10.20.10">
    <property type="entry name" value="Histone, subunit A"/>
    <property type="match status" value="1"/>
</dbReference>
<feature type="region of interest" description="Disordered" evidence="1">
    <location>
        <begin position="1"/>
        <end position="64"/>
    </location>
</feature>
<dbReference type="InterPro" id="IPR018465">
    <property type="entry name" value="Scm3/HJURP"/>
</dbReference>
<comment type="caution">
    <text evidence="2">The sequence shown here is derived from an EMBL/GenBank/DDBJ whole genome shotgun (WGS) entry which is preliminary data.</text>
</comment>
<dbReference type="Pfam" id="PF10384">
    <property type="entry name" value="Scm3"/>
    <property type="match status" value="1"/>
</dbReference>
<sequence length="741" mass="80402">MERPKKRAKLGHAPHDPLPLDNVNTKVKVNKAGNSSNKTKKLNSSNGNTNDDNEDEIAMDPEDYAMKVDPEYRLDRSRAVAENKLKSAFELLFEKYGQDFGDTGDEVNFYTDEIEVDNGHIASLPANGVHSRPKALAFRADDGDDGDEDGDSNGYSDGDEEDGPDYESSQNNKPGTLSSRRDASRLFSLLPSRIGPGGTVIMGGPAHAGAFKDTVSTSGHDMIDPAWVAPEIPGLDFSTPGGVQPPSQPPRNVFTVPQRKFFRKTLAVGHTNNLHASSDSDDDDLLLDVPGHKIWQSSHDKEPTQIAASTKASRSRIPSTKTLTKRQEIGLLVKKQATASADSEVDAHRGQAQAEQNSSERDEPSTKNVPDSTCEDVGTSARGSSQSAVTGSTVVKSLQTYTRNTIDPSFIFSDEDDFGFKIRKKPQATKAVPADASITRLQGQVPSPKQVGAVGESSLAGKGGRAPSNPRAVKHARPERPRTSTCKADLSKKVIESDRLPHREENLYVVLTTAKAPPLREPASVVDYAEVDSESDLELIEREPAAATTPESHASREDGMLPKRTTTDRPQHRRRPNKIDTQKTTPLSTRKARRHEIPDSGERTSGIISLVSDGSADEAELEMVSAAAPPPFSSFGPGRSGGRLPLSARRSDGALSHGRLTPRTPSSRHRLMLMATPSRQQNYARALSRSPLARRQQALFQKESGKVPSPSGSVIQTPGGTLRRCGQDGFRCEREFCFRCT</sequence>
<dbReference type="PANTHER" id="PTHR15992">
    <property type="entry name" value="HOLLIDAY JUNCTION RECOGNITION PROTEIN"/>
    <property type="match status" value="1"/>
</dbReference>
<feature type="compositionally biased region" description="Low complexity" evidence="1">
    <location>
        <begin position="33"/>
        <end position="50"/>
    </location>
</feature>
<feature type="compositionally biased region" description="Polar residues" evidence="1">
    <location>
        <begin position="167"/>
        <end position="178"/>
    </location>
</feature>
<evidence type="ECO:0000256" key="1">
    <source>
        <dbReference type="SAM" id="MobiDB-lite"/>
    </source>
</evidence>
<feature type="region of interest" description="Disordered" evidence="1">
    <location>
        <begin position="338"/>
        <end position="392"/>
    </location>
</feature>
<evidence type="ECO:0008006" key="4">
    <source>
        <dbReference type="Google" id="ProtNLM"/>
    </source>
</evidence>
<protein>
    <recommendedName>
        <fullName evidence="4">Centromere protein Scm3</fullName>
    </recommendedName>
</protein>
<feature type="compositionally biased region" description="Basic and acidic residues" evidence="1">
    <location>
        <begin position="553"/>
        <end position="570"/>
    </location>
</feature>
<accession>A0ABP0DT00</accession>
<proteinExistence type="predicted"/>